<dbReference type="Proteomes" id="UP001164929">
    <property type="component" value="Chromosome 6"/>
</dbReference>
<dbReference type="PANTHER" id="PTHR33356">
    <property type="entry name" value="TIP41-LIKE PROTEIN"/>
    <property type="match status" value="1"/>
</dbReference>
<organism evidence="2 3">
    <name type="scientific">Populus alba x Populus x berolinensis</name>
    <dbReference type="NCBI Taxonomy" id="444605"/>
    <lineage>
        <taxon>Eukaryota</taxon>
        <taxon>Viridiplantae</taxon>
        <taxon>Streptophyta</taxon>
        <taxon>Embryophyta</taxon>
        <taxon>Tracheophyta</taxon>
        <taxon>Spermatophyta</taxon>
        <taxon>Magnoliopsida</taxon>
        <taxon>eudicotyledons</taxon>
        <taxon>Gunneridae</taxon>
        <taxon>Pentapetalae</taxon>
        <taxon>rosids</taxon>
        <taxon>fabids</taxon>
        <taxon>Malpighiales</taxon>
        <taxon>Salicaceae</taxon>
        <taxon>Saliceae</taxon>
        <taxon>Populus</taxon>
    </lineage>
</organism>
<keyword evidence="3" id="KW-1185">Reference proteome</keyword>
<comment type="caution">
    <text evidence="2">The sequence shown here is derived from an EMBL/GenBank/DDBJ whole genome shotgun (WGS) entry which is preliminary data.</text>
</comment>
<proteinExistence type="predicted"/>
<dbReference type="PANTHER" id="PTHR33356:SF5">
    <property type="entry name" value="TIP41-LIKE PROTEIN"/>
    <property type="match status" value="1"/>
</dbReference>
<feature type="region of interest" description="Disordered" evidence="1">
    <location>
        <begin position="266"/>
        <end position="285"/>
    </location>
</feature>
<evidence type="ECO:0000256" key="1">
    <source>
        <dbReference type="SAM" id="MobiDB-lite"/>
    </source>
</evidence>
<protein>
    <recommendedName>
        <fullName evidence="4">TIP41-like protein</fullName>
    </recommendedName>
</protein>
<reference evidence="2" key="1">
    <citation type="journal article" date="2023" name="Mol. Ecol. Resour.">
        <title>Chromosome-level genome assembly of a triploid poplar Populus alba 'Berolinensis'.</title>
        <authorList>
            <person name="Chen S."/>
            <person name="Yu Y."/>
            <person name="Wang X."/>
            <person name="Wang S."/>
            <person name="Zhang T."/>
            <person name="Zhou Y."/>
            <person name="He R."/>
            <person name="Meng N."/>
            <person name="Wang Y."/>
            <person name="Liu W."/>
            <person name="Liu Z."/>
            <person name="Liu J."/>
            <person name="Guo Q."/>
            <person name="Huang H."/>
            <person name="Sederoff R.R."/>
            <person name="Wang G."/>
            <person name="Qu G."/>
            <person name="Chen S."/>
        </authorList>
    </citation>
    <scope>NUCLEOTIDE SEQUENCE</scope>
    <source>
        <strain evidence="2">SC-2020</strain>
    </source>
</reference>
<evidence type="ECO:0008006" key="4">
    <source>
        <dbReference type="Google" id="ProtNLM"/>
    </source>
</evidence>
<gene>
    <name evidence="2" type="ORF">NC653_016149</name>
</gene>
<sequence length="502" mass="54808">MTESLDDGEFWLPPQFLIDDDTVLMEKNSDNSLNGSARDVFGYSKTDSGKSLFPLEFPCGFGSFGFSSDLSSPVESVVSSTETESDEEDYLAGLTRQMAHSTLEDDFKRNDLAFGTEKSKGWVLSGSPQSTLCAVGSGCGCEQGSSRGSPSGSSPPATWDLLYAAAGEVERMKMNNEEGCGFNNPSRGLLGPPRKPSPVSMSFKNPNSDVSLYQQQQSLSYQKLQASQFQQLRVQQQMMQQQLQQQQSVWGGKNKGTGVLFPQQPQQTQSVVQNRGRNVTSVSRGPLGLSASAWPPLRNSAQQQLQQHSNSQGGSGMRAVFLGNPGGKKECAGTGVFLPRQIGARTESRKKPGLSQFALCVLQLFSAGCEFTVTYSCFPLLDLVIRMNLISANFVYLITVRSYLCFGIGFGLYRSLVIHIIITGCSTVLLPAKVVQALNLNLEGMGAQAQFGPRYNGSLATYSDAAVRVRNDNILSHQKQLRNSRPQPVMNNEVRLPQEWTY</sequence>
<dbReference type="AlphaFoldDB" id="A0AAD6QMA5"/>
<evidence type="ECO:0000313" key="2">
    <source>
        <dbReference type="EMBL" id="KAJ6992939.1"/>
    </source>
</evidence>
<evidence type="ECO:0000313" key="3">
    <source>
        <dbReference type="Proteomes" id="UP001164929"/>
    </source>
</evidence>
<dbReference type="EMBL" id="JAQIZT010000006">
    <property type="protein sequence ID" value="KAJ6992939.1"/>
    <property type="molecule type" value="Genomic_DNA"/>
</dbReference>
<accession>A0AAD6QMA5</accession>
<name>A0AAD6QMA5_9ROSI</name>